<proteinExistence type="predicted"/>
<organism evidence="1 2">
    <name type="scientific">Amycolatopsis coloradensis</name>
    <dbReference type="NCBI Taxonomy" id="76021"/>
    <lineage>
        <taxon>Bacteria</taxon>
        <taxon>Bacillati</taxon>
        <taxon>Actinomycetota</taxon>
        <taxon>Actinomycetes</taxon>
        <taxon>Pseudonocardiales</taxon>
        <taxon>Pseudonocardiaceae</taxon>
        <taxon>Amycolatopsis</taxon>
    </lineage>
</organism>
<gene>
    <name evidence="1" type="ORF">BS329_15520</name>
</gene>
<dbReference type="Gene3D" id="3.40.50.300">
    <property type="entry name" value="P-loop containing nucleotide triphosphate hydrolases"/>
    <property type="match status" value="1"/>
</dbReference>
<evidence type="ECO:0000313" key="1">
    <source>
        <dbReference type="EMBL" id="OLZ51672.1"/>
    </source>
</evidence>
<dbReference type="EMBL" id="MQUQ01000007">
    <property type="protein sequence ID" value="OLZ51672.1"/>
    <property type="molecule type" value="Genomic_DNA"/>
</dbReference>
<accession>A0A1R0KU66</accession>
<name>A0A1R0KU66_9PSEU</name>
<comment type="caution">
    <text evidence="1">The sequence shown here is derived from an EMBL/GenBank/DDBJ whole genome shotgun (WGS) entry which is preliminary data.</text>
</comment>
<protein>
    <submittedName>
        <fullName evidence="1">Uncharacterized protein</fullName>
    </submittedName>
</protein>
<dbReference type="SUPFAM" id="SSF52540">
    <property type="entry name" value="P-loop containing nucleoside triphosphate hydrolases"/>
    <property type="match status" value="1"/>
</dbReference>
<dbReference type="AlphaFoldDB" id="A0A1R0KU66"/>
<keyword evidence="2" id="KW-1185">Reference proteome</keyword>
<dbReference type="InterPro" id="IPR027417">
    <property type="entry name" value="P-loop_NTPase"/>
</dbReference>
<dbReference type="STRING" id="76021.BS329_15520"/>
<dbReference type="Proteomes" id="UP000187486">
    <property type="component" value="Unassembled WGS sequence"/>
</dbReference>
<evidence type="ECO:0000313" key="2">
    <source>
        <dbReference type="Proteomes" id="UP000187486"/>
    </source>
</evidence>
<dbReference type="RefSeq" id="WP_076161291.1">
    <property type="nucleotide sequence ID" value="NZ_MQUQ01000007.1"/>
</dbReference>
<reference evidence="1 2" key="1">
    <citation type="submission" date="2016-01" db="EMBL/GenBank/DDBJ databases">
        <title>Amycolatopsis coloradensis genome sequencing and assembly.</title>
        <authorList>
            <person name="Mayilraj S."/>
        </authorList>
    </citation>
    <scope>NUCLEOTIDE SEQUENCE [LARGE SCALE GENOMIC DNA]</scope>
    <source>
        <strain evidence="1 2">DSM 44225</strain>
    </source>
</reference>
<sequence>MTTMITTPAATPALAWDHSGHLGLGTRLDGAGPAWFDLAGDVHTFSGVISGPKGSGKSTTARALAAAARASQVVPLTTLYTDLSGGMENPLLAEIASIPILNTTPGTAIDLLHDAVEVRAEILRDRGERSLAGTELPVILAVVEGADRIVGNRPQRWMWVARRARKLNIALLPILIQDDNPNLAGQRPPWRLLSSTNRIQMRGSRTLAGIARIRDAVGNEHDTQVPYLADGDPWLRTEIAPDDALDPATATVFDGFYIAPPTPVRRDLWP</sequence>